<evidence type="ECO:0000313" key="9">
    <source>
        <dbReference type="EMBL" id="TCO69856.1"/>
    </source>
</evidence>
<keyword evidence="4 6" id="KW-1133">Transmembrane helix</keyword>
<dbReference type="PANTHER" id="PTHR40060">
    <property type="entry name" value="UPF0316 PROTEIN YEBE"/>
    <property type="match status" value="1"/>
</dbReference>
<dbReference type="AlphaFoldDB" id="A0A4R2KH91"/>
<evidence type="ECO:0000256" key="5">
    <source>
        <dbReference type="ARBA" id="ARBA00023136"/>
    </source>
</evidence>
<accession>A0A4R2KH91</accession>
<evidence type="ECO:0000256" key="6">
    <source>
        <dbReference type="HAMAP-Rule" id="MF_01515"/>
    </source>
</evidence>
<feature type="domain" description="DUF5698" evidence="8">
    <location>
        <begin position="23"/>
        <end position="79"/>
    </location>
</feature>
<dbReference type="Pfam" id="PF10035">
    <property type="entry name" value="DUF2179"/>
    <property type="match status" value="1"/>
</dbReference>
<gene>
    <name evidence="9" type="ORF">EV214_12935</name>
</gene>
<evidence type="ECO:0000256" key="3">
    <source>
        <dbReference type="ARBA" id="ARBA00022692"/>
    </source>
</evidence>
<name>A0A4R2KH91_9FIRM</name>
<dbReference type="InterPro" id="IPR022930">
    <property type="entry name" value="UPF0316"/>
</dbReference>
<comment type="subcellular location">
    <subcellularLocation>
        <location evidence="1 6">Cell membrane</location>
        <topology evidence="1 6">Multi-pass membrane protein</topology>
    </subcellularLocation>
</comment>
<dbReference type="OrthoDB" id="48231at2"/>
<evidence type="ECO:0000259" key="7">
    <source>
        <dbReference type="Pfam" id="PF10035"/>
    </source>
</evidence>
<dbReference type="PANTHER" id="PTHR40060:SF1">
    <property type="entry name" value="UPF0316 PROTEIN YEBE"/>
    <property type="match status" value="1"/>
</dbReference>
<evidence type="ECO:0000256" key="2">
    <source>
        <dbReference type="ARBA" id="ARBA00022475"/>
    </source>
</evidence>
<proteinExistence type="inferred from homology"/>
<evidence type="ECO:0000256" key="1">
    <source>
        <dbReference type="ARBA" id="ARBA00004651"/>
    </source>
</evidence>
<dbReference type="HAMAP" id="MF_01515">
    <property type="entry name" value="UPF0316"/>
    <property type="match status" value="1"/>
</dbReference>
<dbReference type="InterPro" id="IPR019264">
    <property type="entry name" value="DUF2179"/>
</dbReference>
<reference evidence="9 10" key="1">
    <citation type="submission" date="2019-03" db="EMBL/GenBank/DDBJ databases">
        <title>Genomic Encyclopedia of Type Strains, Phase IV (KMG-IV): sequencing the most valuable type-strain genomes for metagenomic binning, comparative biology and taxonomic classification.</title>
        <authorList>
            <person name="Goeker M."/>
        </authorList>
    </citation>
    <scope>NUCLEOTIDE SEQUENCE [LARGE SCALE GENOMIC DNA]</scope>
    <source>
        <strain evidence="9 10">DSM 102940</strain>
    </source>
</reference>
<feature type="transmembrane region" description="Helical" evidence="6">
    <location>
        <begin position="36"/>
        <end position="55"/>
    </location>
</feature>
<dbReference type="Proteomes" id="UP000294919">
    <property type="component" value="Unassembled WGS sequence"/>
</dbReference>
<comment type="similarity">
    <text evidence="6">Belongs to the UPF0316 family.</text>
</comment>
<evidence type="ECO:0000313" key="10">
    <source>
        <dbReference type="Proteomes" id="UP000294919"/>
    </source>
</evidence>
<organism evidence="9 10">
    <name type="scientific">Marinisporobacter balticus</name>
    <dbReference type="NCBI Taxonomy" id="2018667"/>
    <lineage>
        <taxon>Bacteria</taxon>
        <taxon>Bacillati</taxon>
        <taxon>Bacillota</taxon>
        <taxon>Clostridia</taxon>
        <taxon>Peptostreptococcales</taxon>
        <taxon>Thermotaleaceae</taxon>
        <taxon>Marinisporobacter</taxon>
    </lineage>
</organism>
<evidence type="ECO:0000259" key="8">
    <source>
        <dbReference type="Pfam" id="PF18955"/>
    </source>
</evidence>
<feature type="domain" description="DUF2179" evidence="7">
    <location>
        <begin position="112"/>
        <end position="164"/>
    </location>
</feature>
<keyword evidence="10" id="KW-1185">Reference proteome</keyword>
<protein>
    <recommendedName>
        <fullName evidence="6">UPF0316 protein EV214_12935</fullName>
    </recommendedName>
</protein>
<keyword evidence="5 6" id="KW-0472">Membrane</keyword>
<dbReference type="InterPro" id="IPR044035">
    <property type="entry name" value="DUF5698"/>
</dbReference>
<keyword evidence="3 6" id="KW-0812">Transmembrane</keyword>
<dbReference type="EMBL" id="SLWV01000029">
    <property type="protein sequence ID" value="TCO69856.1"/>
    <property type="molecule type" value="Genomic_DNA"/>
</dbReference>
<evidence type="ECO:0000256" key="4">
    <source>
        <dbReference type="ARBA" id="ARBA00022989"/>
    </source>
</evidence>
<dbReference type="CDD" id="cd16381">
    <property type="entry name" value="YitT_C_like_1"/>
    <property type="match status" value="1"/>
</dbReference>
<sequence>MGVFLGYLLIAGSRVADVSISVIRTILLVRGKKYQAAALGVVEILIYIFVLQKIMTQLNDIGNLIAYALGFGTGQIVGVYLEQKMAIGDVTAQVITKEDETGLVEVLRNEGFGVTVIQGYGRDGIRYILNIVLQRNMLPKLNKLLNQFDKGAFITIMDTKHIRGGYLKRMKRK</sequence>
<keyword evidence="2 6" id="KW-1003">Cell membrane</keyword>
<dbReference type="RefSeq" id="WP_132247347.1">
    <property type="nucleotide sequence ID" value="NZ_SLWV01000029.1"/>
</dbReference>
<comment type="caution">
    <text evidence="9">The sequence shown here is derived from an EMBL/GenBank/DDBJ whole genome shotgun (WGS) entry which is preliminary data.</text>
</comment>
<dbReference type="Pfam" id="PF18955">
    <property type="entry name" value="DUF5698"/>
    <property type="match status" value="1"/>
</dbReference>
<comment type="caution">
    <text evidence="6">Lacks conserved residue(s) required for the propagation of feature annotation.</text>
</comment>
<dbReference type="GO" id="GO:0005886">
    <property type="term" value="C:plasma membrane"/>
    <property type="evidence" value="ECO:0007669"/>
    <property type="project" value="UniProtKB-SubCell"/>
</dbReference>